<evidence type="ECO:0000313" key="1">
    <source>
        <dbReference type="EMBL" id="ATZ94423.1"/>
    </source>
</evidence>
<name>A0A2K8QLP7_9GAMM</name>
<dbReference type="EMBL" id="CP025003">
    <property type="protein sequence ID" value="ATZ94423.1"/>
    <property type="molecule type" value="Genomic_DNA"/>
</dbReference>
<gene>
    <name evidence="1" type="ORF">CVE23_10835</name>
</gene>
<organism evidence="1 2">
    <name type="scientific">Dickeya fangzhongdai</name>
    <dbReference type="NCBI Taxonomy" id="1778540"/>
    <lineage>
        <taxon>Bacteria</taxon>
        <taxon>Pseudomonadati</taxon>
        <taxon>Pseudomonadota</taxon>
        <taxon>Gammaproteobacteria</taxon>
        <taxon>Enterobacterales</taxon>
        <taxon>Pectobacteriaceae</taxon>
        <taxon>Dickeya</taxon>
    </lineage>
</organism>
<dbReference type="KEGG" id="dfn:CVE23_10835"/>
<reference evidence="2" key="1">
    <citation type="journal article" date="2018" name="Genome Announc.">
        <title>Complete genome sequence of a Dickeya fangzhongdai type strain causing bleeding canker of pear tree trunks.</title>
        <authorList>
            <person name="Zhao Y."/>
            <person name="Tian Y."/>
            <person name="Li X."/>
            <person name="Hu B."/>
        </authorList>
    </citation>
    <scope>NUCLEOTIDE SEQUENCE [LARGE SCALE GENOMIC DNA]</scope>
    <source>
        <strain evidence="2">DSM 101947</strain>
    </source>
</reference>
<proteinExistence type="predicted"/>
<keyword evidence="2" id="KW-1185">Reference proteome</keyword>
<evidence type="ECO:0000313" key="2">
    <source>
        <dbReference type="Proteomes" id="UP000231901"/>
    </source>
</evidence>
<protein>
    <submittedName>
        <fullName evidence="1">Uncharacterized protein</fullName>
    </submittedName>
</protein>
<sequence>MPPDGTPNDDSVAIPEHPSHLSCHENLLSVNKIRLRATVAQVEDLLQVSAPPPTLRQDK</sequence>
<dbReference type="AlphaFoldDB" id="A0A2K8QLP7"/>
<accession>A0A2K8QLP7</accession>
<dbReference type="Proteomes" id="UP000231901">
    <property type="component" value="Chromosome"/>
</dbReference>